<organism evidence="1 2">
    <name type="scientific">Avena sativa</name>
    <name type="common">Oat</name>
    <dbReference type="NCBI Taxonomy" id="4498"/>
    <lineage>
        <taxon>Eukaryota</taxon>
        <taxon>Viridiplantae</taxon>
        <taxon>Streptophyta</taxon>
        <taxon>Embryophyta</taxon>
        <taxon>Tracheophyta</taxon>
        <taxon>Spermatophyta</taxon>
        <taxon>Magnoliopsida</taxon>
        <taxon>Liliopsida</taxon>
        <taxon>Poales</taxon>
        <taxon>Poaceae</taxon>
        <taxon>BOP clade</taxon>
        <taxon>Pooideae</taxon>
        <taxon>Poodae</taxon>
        <taxon>Poeae</taxon>
        <taxon>Poeae Chloroplast Group 1 (Aveneae type)</taxon>
        <taxon>Aveninae</taxon>
        <taxon>Avena</taxon>
    </lineage>
</organism>
<evidence type="ECO:0000313" key="1">
    <source>
        <dbReference type="EnsemblPlants" id="AVESA.00010b.r2.6DG1181190.1.CDS"/>
    </source>
</evidence>
<protein>
    <submittedName>
        <fullName evidence="1">Uncharacterized protein</fullName>
    </submittedName>
</protein>
<evidence type="ECO:0000313" key="2">
    <source>
        <dbReference type="Proteomes" id="UP001732700"/>
    </source>
</evidence>
<dbReference type="EnsemblPlants" id="AVESA.00010b.r2.6DG1181190.1">
    <property type="protein sequence ID" value="AVESA.00010b.r2.6DG1181190.1.CDS"/>
    <property type="gene ID" value="AVESA.00010b.r2.6DG1181190"/>
</dbReference>
<reference evidence="1" key="2">
    <citation type="submission" date="2025-09" db="UniProtKB">
        <authorList>
            <consortium name="EnsemblPlants"/>
        </authorList>
    </citation>
    <scope>IDENTIFICATION</scope>
</reference>
<accession>A0ACD5ZF62</accession>
<reference evidence="1" key="1">
    <citation type="submission" date="2021-05" db="EMBL/GenBank/DDBJ databases">
        <authorList>
            <person name="Scholz U."/>
            <person name="Mascher M."/>
            <person name="Fiebig A."/>
        </authorList>
    </citation>
    <scope>NUCLEOTIDE SEQUENCE [LARGE SCALE GENOMIC DNA]</scope>
</reference>
<sequence length="206" mass="22175">MDAVEIPLPAKVDFGKSLITSSVEGVDGGGGGGGGGGEVLRRCADADRRNGDVKQHNQNAESSSSYKNKRTSLEVPMQKSLAVGIKSENGKRDYTGIGTVPAPSLHKQASKILPIKKTIKLLDGPPCSKRPKLESAQTTRAAEAKGHESRPHKIVPEMTQCTSVVLQQQQPSLLSQSSWCRLDMKPKQKLMEGASMVETREKCKNI</sequence>
<name>A0ACD5ZF62_AVESA</name>
<proteinExistence type="predicted"/>
<dbReference type="Proteomes" id="UP001732700">
    <property type="component" value="Chromosome 6D"/>
</dbReference>
<keyword evidence="2" id="KW-1185">Reference proteome</keyword>